<name>A0A813M801_POLGL</name>
<proteinExistence type="predicted"/>
<dbReference type="PANTHER" id="PTHR23353:SF32">
    <property type="entry name" value="AAC-RICH MRNA CLONE AAC4 PROTEIN-RELATED"/>
    <property type="match status" value="1"/>
</dbReference>
<dbReference type="PANTHER" id="PTHR23353">
    <property type="entry name" value="RAB-GAP/TBC-RELATED"/>
    <property type="match status" value="1"/>
</dbReference>
<dbReference type="AlphaFoldDB" id="A0A813M801"/>
<feature type="non-terminal residue" evidence="2">
    <location>
        <position position="270"/>
    </location>
</feature>
<feature type="region of interest" description="Disordered" evidence="1">
    <location>
        <begin position="95"/>
        <end position="186"/>
    </location>
</feature>
<gene>
    <name evidence="2" type="ORF">PGLA2088_LOCUS51320</name>
</gene>
<reference evidence="2" key="1">
    <citation type="submission" date="2021-02" db="EMBL/GenBank/DDBJ databases">
        <authorList>
            <person name="Dougan E. K."/>
            <person name="Rhodes N."/>
            <person name="Thang M."/>
            <person name="Chan C."/>
        </authorList>
    </citation>
    <scope>NUCLEOTIDE SEQUENCE</scope>
</reference>
<evidence type="ECO:0000313" key="3">
    <source>
        <dbReference type="Proteomes" id="UP000626109"/>
    </source>
</evidence>
<comment type="caution">
    <text evidence="2">The sequence shown here is derived from an EMBL/GenBank/DDBJ whole genome shotgun (WGS) entry which is preliminary data.</text>
</comment>
<protein>
    <recommendedName>
        <fullName evidence="4">PDZ domain-containing protein</fullName>
    </recommendedName>
</protein>
<sequence>VATGGGTLGKILKLCTESEPGEAEERLLLPEAPSKEQVELLRRDLQKWTTNFRCSAIVKHGEVVANLQLGLPETERTTAKAELAAIVRFYFPGYTNNSSNSNSNNRGSNSNSNSSSNSTSNSRNENNHSNSNNNSNSSNSNKNKNNNNSNGTQRLSGEGLGRPSEAAPRLPSVKEGSQREEGSGRGRGFRLLSFLLRVSPDHGAGLDLEPERGGMRVEKVYDEPGQPGVLSQDLITKISEVSLQGNPDRVEAMFGKHFADGVEITVRRSQ</sequence>
<evidence type="ECO:0008006" key="4">
    <source>
        <dbReference type="Google" id="ProtNLM"/>
    </source>
</evidence>
<organism evidence="2 3">
    <name type="scientific">Polarella glacialis</name>
    <name type="common">Dinoflagellate</name>
    <dbReference type="NCBI Taxonomy" id="89957"/>
    <lineage>
        <taxon>Eukaryota</taxon>
        <taxon>Sar</taxon>
        <taxon>Alveolata</taxon>
        <taxon>Dinophyceae</taxon>
        <taxon>Suessiales</taxon>
        <taxon>Suessiaceae</taxon>
        <taxon>Polarella</taxon>
    </lineage>
</organism>
<dbReference type="EMBL" id="CAJNNW010037618">
    <property type="protein sequence ID" value="CAE8743271.1"/>
    <property type="molecule type" value="Genomic_DNA"/>
</dbReference>
<evidence type="ECO:0000313" key="2">
    <source>
        <dbReference type="EMBL" id="CAE8743271.1"/>
    </source>
</evidence>
<feature type="compositionally biased region" description="Low complexity" evidence="1">
    <location>
        <begin position="96"/>
        <end position="150"/>
    </location>
</feature>
<dbReference type="InterPro" id="IPR053019">
    <property type="entry name" value="GATA_zinc_finger"/>
</dbReference>
<dbReference type="Proteomes" id="UP000626109">
    <property type="component" value="Unassembled WGS sequence"/>
</dbReference>
<accession>A0A813M801</accession>
<evidence type="ECO:0000256" key="1">
    <source>
        <dbReference type="SAM" id="MobiDB-lite"/>
    </source>
</evidence>